<evidence type="ECO:0000313" key="7">
    <source>
        <dbReference type="Proteomes" id="UP000284824"/>
    </source>
</evidence>
<dbReference type="PROSITE" id="PS50937">
    <property type="entry name" value="HTH_MERR_2"/>
    <property type="match status" value="1"/>
</dbReference>
<keyword evidence="1" id="KW-0678">Repressor</keyword>
<name>A0A438MGQ1_9ACTN</name>
<evidence type="ECO:0000259" key="5">
    <source>
        <dbReference type="PROSITE" id="PS50937"/>
    </source>
</evidence>
<organism evidence="6 7">
    <name type="scientific">Nonomuraea polychroma</name>
    <dbReference type="NCBI Taxonomy" id="46176"/>
    <lineage>
        <taxon>Bacteria</taxon>
        <taxon>Bacillati</taxon>
        <taxon>Actinomycetota</taxon>
        <taxon>Actinomycetes</taxon>
        <taxon>Streptosporangiales</taxon>
        <taxon>Streptosporangiaceae</taxon>
        <taxon>Nonomuraea</taxon>
    </lineage>
</organism>
<evidence type="ECO:0000313" key="6">
    <source>
        <dbReference type="EMBL" id="RVX44836.1"/>
    </source>
</evidence>
<reference evidence="6 7" key="1">
    <citation type="submission" date="2019-01" db="EMBL/GenBank/DDBJ databases">
        <title>Sequencing the genomes of 1000 actinobacteria strains.</title>
        <authorList>
            <person name="Klenk H.-P."/>
        </authorList>
    </citation>
    <scope>NUCLEOTIDE SEQUENCE [LARGE SCALE GENOMIC DNA]</scope>
    <source>
        <strain evidence="6 7">DSM 43925</strain>
    </source>
</reference>
<dbReference type="SMART" id="SM00422">
    <property type="entry name" value="HTH_MERR"/>
    <property type="match status" value="1"/>
</dbReference>
<evidence type="ECO:0000256" key="1">
    <source>
        <dbReference type="ARBA" id="ARBA00022491"/>
    </source>
</evidence>
<keyword evidence="7" id="KW-1185">Reference proteome</keyword>
<evidence type="ECO:0000256" key="4">
    <source>
        <dbReference type="ARBA" id="ARBA00023163"/>
    </source>
</evidence>
<dbReference type="InterPro" id="IPR009061">
    <property type="entry name" value="DNA-bd_dom_put_sf"/>
</dbReference>
<dbReference type="EMBL" id="SAUN01000001">
    <property type="protein sequence ID" value="RVX44836.1"/>
    <property type="molecule type" value="Genomic_DNA"/>
</dbReference>
<proteinExistence type="predicted"/>
<keyword evidence="3 6" id="KW-0238">DNA-binding</keyword>
<dbReference type="PANTHER" id="PTHR30204">
    <property type="entry name" value="REDOX-CYCLING DRUG-SENSING TRANSCRIPTIONAL ACTIVATOR SOXR"/>
    <property type="match status" value="1"/>
</dbReference>
<protein>
    <submittedName>
        <fullName evidence="6">DNA-binding transcriptional MerR regulator</fullName>
    </submittedName>
</protein>
<dbReference type="Pfam" id="PF13411">
    <property type="entry name" value="MerR_1"/>
    <property type="match status" value="1"/>
</dbReference>
<feature type="domain" description="HTH merR-type" evidence="5">
    <location>
        <begin position="3"/>
        <end position="71"/>
    </location>
</feature>
<dbReference type="SUPFAM" id="SSF46955">
    <property type="entry name" value="Putative DNA-binding domain"/>
    <property type="match status" value="1"/>
</dbReference>
<dbReference type="PRINTS" id="PR00040">
    <property type="entry name" value="HTHMERR"/>
</dbReference>
<dbReference type="Gene3D" id="1.10.1660.10">
    <property type="match status" value="1"/>
</dbReference>
<dbReference type="RefSeq" id="WP_127936544.1">
    <property type="nucleotide sequence ID" value="NZ_SAUN01000001.1"/>
</dbReference>
<dbReference type="GO" id="GO:0003677">
    <property type="term" value="F:DNA binding"/>
    <property type="evidence" value="ECO:0007669"/>
    <property type="project" value="UniProtKB-KW"/>
</dbReference>
<evidence type="ECO:0000256" key="3">
    <source>
        <dbReference type="ARBA" id="ARBA00023125"/>
    </source>
</evidence>
<dbReference type="PANTHER" id="PTHR30204:SF69">
    <property type="entry name" value="MERR-FAMILY TRANSCRIPTIONAL REGULATOR"/>
    <property type="match status" value="1"/>
</dbReference>
<dbReference type="InterPro" id="IPR000551">
    <property type="entry name" value="MerR-type_HTH_dom"/>
</dbReference>
<accession>A0A438MGQ1</accession>
<sequence length="142" mass="15752">MDLVPIGEAARLLDMNASALRYYEERGLVAPVTRSGGRRMYGRQELRRLAFVRTMQQLGIALDTAGAVLDAPGEQWRAAAAEQIDVLGELINRAKTAQYVLRHAIECPAEHPAQECEVWIGLVDRLVEGDTFAQLAAEHRPE</sequence>
<comment type="caution">
    <text evidence="6">The sequence shown here is derived from an EMBL/GenBank/DDBJ whole genome shotgun (WGS) entry which is preliminary data.</text>
</comment>
<dbReference type="AlphaFoldDB" id="A0A438MGQ1"/>
<dbReference type="OrthoDB" id="9802039at2"/>
<dbReference type="InterPro" id="IPR047057">
    <property type="entry name" value="MerR_fam"/>
</dbReference>
<keyword evidence="2" id="KW-0805">Transcription regulation</keyword>
<evidence type="ECO:0000256" key="2">
    <source>
        <dbReference type="ARBA" id="ARBA00023015"/>
    </source>
</evidence>
<dbReference type="Proteomes" id="UP000284824">
    <property type="component" value="Unassembled WGS sequence"/>
</dbReference>
<keyword evidence="4" id="KW-0804">Transcription</keyword>
<gene>
    <name evidence="6" type="ORF">EDD27_7586</name>
</gene>
<dbReference type="GO" id="GO:0003700">
    <property type="term" value="F:DNA-binding transcription factor activity"/>
    <property type="evidence" value="ECO:0007669"/>
    <property type="project" value="InterPro"/>
</dbReference>